<comment type="caution">
    <text evidence="2">The sequence shown here is derived from an EMBL/GenBank/DDBJ whole genome shotgun (WGS) entry which is preliminary data.</text>
</comment>
<evidence type="ECO:0000313" key="3">
    <source>
        <dbReference type="Proteomes" id="UP001469749"/>
    </source>
</evidence>
<dbReference type="RefSeq" id="WP_349083164.1">
    <property type="nucleotide sequence ID" value="NZ_JBBMEK010000001.1"/>
</dbReference>
<accession>A0ABV1B0K3</accession>
<feature type="transmembrane region" description="Helical" evidence="1">
    <location>
        <begin position="7"/>
        <end position="25"/>
    </location>
</feature>
<name>A0ABV1B0K3_9FIRM</name>
<proteinExistence type="predicted"/>
<keyword evidence="3" id="KW-1185">Reference proteome</keyword>
<evidence type="ECO:0000313" key="2">
    <source>
        <dbReference type="EMBL" id="MEQ2363482.1"/>
    </source>
</evidence>
<evidence type="ECO:0008006" key="4">
    <source>
        <dbReference type="Google" id="ProtNLM"/>
    </source>
</evidence>
<evidence type="ECO:0000256" key="1">
    <source>
        <dbReference type="SAM" id="Phobius"/>
    </source>
</evidence>
<feature type="transmembrane region" description="Helical" evidence="1">
    <location>
        <begin position="31"/>
        <end position="55"/>
    </location>
</feature>
<organism evidence="2 3">
    <name type="scientific">Coprococcus intestinihominis</name>
    <dbReference type="NCBI Taxonomy" id="3133154"/>
    <lineage>
        <taxon>Bacteria</taxon>
        <taxon>Bacillati</taxon>
        <taxon>Bacillota</taxon>
        <taxon>Clostridia</taxon>
        <taxon>Lachnospirales</taxon>
        <taxon>Lachnospiraceae</taxon>
        <taxon>Coprococcus</taxon>
    </lineage>
</organism>
<reference evidence="2 3" key="1">
    <citation type="submission" date="2024-03" db="EMBL/GenBank/DDBJ databases">
        <title>Human intestinal bacterial collection.</title>
        <authorList>
            <person name="Pauvert C."/>
            <person name="Hitch T.C.A."/>
            <person name="Clavel T."/>
        </authorList>
    </citation>
    <scope>NUCLEOTIDE SEQUENCE [LARGE SCALE GENOMIC DNA]</scope>
    <source>
        <strain evidence="2 3">CLA-AA-H190</strain>
    </source>
</reference>
<dbReference type="EMBL" id="JBBMEK010000001">
    <property type="protein sequence ID" value="MEQ2363482.1"/>
    <property type="molecule type" value="Genomic_DNA"/>
</dbReference>
<protein>
    <recommendedName>
        <fullName evidence="4">Tetratricopeptide repeat protein</fullName>
    </recommendedName>
</protein>
<keyword evidence="1" id="KW-1133">Transmembrane helix</keyword>
<dbReference type="Proteomes" id="UP001469749">
    <property type="component" value="Unassembled WGS sequence"/>
</dbReference>
<gene>
    <name evidence="2" type="ORF">WMO25_00035</name>
</gene>
<sequence length="155" mass="18108">MRKSDWAKWLIVIPAMLGIVLVTYVDRITDIWGFGAFICQLIAILELAYGMRIAMLAQSRKKSYRLTPEERHEYAQYLYEKQYQRYPAVANQMLLVMARMSILLDNYERATQELEDICIDKFNPAQLKVYYYLKVVTAVVAGDTEGLQESQMRYG</sequence>
<keyword evidence="1" id="KW-0472">Membrane</keyword>
<keyword evidence="1" id="KW-0812">Transmembrane</keyword>